<dbReference type="Proteomes" id="UP000783686">
    <property type="component" value="Unassembled WGS sequence"/>
</dbReference>
<dbReference type="OrthoDB" id="10525775at2759"/>
<organism evidence="2 3">
    <name type="scientific">Bursaphelenchus okinawaensis</name>
    <dbReference type="NCBI Taxonomy" id="465554"/>
    <lineage>
        <taxon>Eukaryota</taxon>
        <taxon>Metazoa</taxon>
        <taxon>Ecdysozoa</taxon>
        <taxon>Nematoda</taxon>
        <taxon>Chromadorea</taxon>
        <taxon>Rhabditida</taxon>
        <taxon>Tylenchina</taxon>
        <taxon>Tylenchomorpha</taxon>
        <taxon>Aphelenchoidea</taxon>
        <taxon>Aphelenchoididae</taxon>
        <taxon>Bursaphelenchus</taxon>
    </lineage>
</organism>
<feature type="compositionally biased region" description="Low complexity" evidence="1">
    <location>
        <begin position="27"/>
        <end position="37"/>
    </location>
</feature>
<dbReference type="GO" id="GO:0005739">
    <property type="term" value="C:mitochondrion"/>
    <property type="evidence" value="ECO:0007669"/>
    <property type="project" value="TreeGrafter"/>
</dbReference>
<gene>
    <name evidence="2" type="ORF">BOKJ2_LOCUS4668</name>
</gene>
<evidence type="ECO:0008006" key="4">
    <source>
        <dbReference type="Google" id="ProtNLM"/>
    </source>
</evidence>
<evidence type="ECO:0000313" key="3">
    <source>
        <dbReference type="Proteomes" id="UP000614601"/>
    </source>
</evidence>
<dbReference type="AlphaFoldDB" id="A0A811KBX8"/>
<dbReference type="GO" id="GO:0005634">
    <property type="term" value="C:nucleus"/>
    <property type="evidence" value="ECO:0007669"/>
    <property type="project" value="TreeGrafter"/>
</dbReference>
<dbReference type="PANTHER" id="PTHR13523">
    <property type="entry name" value="COILED-COIL-HELIX-COILED-COIL-HELIX DOMAIN CONTAINING 2/NUR77"/>
    <property type="match status" value="1"/>
</dbReference>
<dbReference type="InterPro" id="IPR055304">
    <property type="entry name" value="CHCHD2/10-like"/>
</dbReference>
<feature type="region of interest" description="Disordered" evidence="1">
    <location>
        <begin position="18"/>
        <end position="50"/>
    </location>
</feature>
<name>A0A811KBX8_9BILA</name>
<protein>
    <recommendedName>
        <fullName evidence="4">CHCH domain-containing protein</fullName>
    </recommendedName>
</protein>
<evidence type="ECO:0000256" key="1">
    <source>
        <dbReference type="SAM" id="MobiDB-lite"/>
    </source>
</evidence>
<dbReference type="GO" id="GO:0007005">
    <property type="term" value="P:mitochondrion organization"/>
    <property type="evidence" value="ECO:0007669"/>
    <property type="project" value="InterPro"/>
</dbReference>
<dbReference type="EMBL" id="CAJFCW020000002">
    <property type="protein sequence ID" value="CAG9097939.1"/>
    <property type="molecule type" value="Genomic_DNA"/>
</dbReference>
<dbReference type="Proteomes" id="UP000614601">
    <property type="component" value="Unassembled WGS sequence"/>
</dbReference>
<dbReference type="EMBL" id="CAJFDH010000002">
    <property type="protein sequence ID" value="CAD5212867.1"/>
    <property type="molecule type" value="Genomic_DNA"/>
</dbReference>
<evidence type="ECO:0000313" key="2">
    <source>
        <dbReference type="EMBL" id="CAD5212867.1"/>
    </source>
</evidence>
<proteinExistence type="predicted"/>
<keyword evidence="3" id="KW-1185">Reference proteome</keyword>
<dbReference type="PANTHER" id="PTHR13523:SF2">
    <property type="entry name" value="COILED-COIL-HELIX-COILED-COIL-HELIX DOMAIN CONTAINING 2, ISOFORM A-RELATED"/>
    <property type="match status" value="1"/>
</dbReference>
<sequence length="127" mass="14000">MISLNMWYRIMMKFGENGQQEFEQKTSKSSKSSSKSASPPPKKEPGLLGQMAATAGTTAVGSAVGHAVGHSLIGGHKDSPKQSDPMKKPCEEQWQQYVDCLEVNKDPQLCRQLLDLFIDCRKKTDGK</sequence>
<comment type="caution">
    <text evidence="2">The sequence shown here is derived from an EMBL/GenBank/DDBJ whole genome shotgun (WGS) entry which is preliminary data.</text>
</comment>
<reference evidence="2" key="1">
    <citation type="submission" date="2020-09" db="EMBL/GenBank/DDBJ databases">
        <authorList>
            <person name="Kikuchi T."/>
        </authorList>
    </citation>
    <scope>NUCLEOTIDE SEQUENCE</scope>
    <source>
        <strain evidence="2">SH1</strain>
    </source>
</reference>
<accession>A0A811KBX8</accession>